<protein>
    <submittedName>
        <fullName evidence="10">Uncharacterized membrane protein YcaP, DUF421 family</fullName>
    </submittedName>
</protein>
<proteinExistence type="inferred from homology"/>
<dbReference type="Pfam" id="PF04239">
    <property type="entry name" value="DUF421"/>
    <property type="match status" value="1"/>
</dbReference>
<evidence type="ECO:0000256" key="6">
    <source>
        <dbReference type="ARBA" id="ARBA00023136"/>
    </source>
</evidence>
<evidence type="ECO:0000256" key="7">
    <source>
        <dbReference type="SAM" id="Phobius"/>
    </source>
</evidence>
<evidence type="ECO:0000256" key="4">
    <source>
        <dbReference type="ARBA" id="ARBA00022692"/>
    </source>
</evidence>
<dbReference type="AlphaFoldDB" id="A0A1G9HF91"/>
<accession>A0A1G9HF91</accession>
<evidence type="ECO:0000313" key="10">
    <source>
        <dbReference type="EMBL" id="SDL11721.1"/>
    </source>
</evidence>
<evidence type="ECO:0000256" key="5">
    <source>
        <dbReference type="ARBA" id="ARBA00022989"/>
    </source>
</evidence>
<comment type="subcellular location">
    <subcellularLocation>
        <location evidence="1">Cell membrane</location>
        <topology evidence="1">Multi-pass membrane protein</topology>
    </subcellularLocation>
</comment>
<dbReference type="STRING" id="576118.SAMN05216216_1239"/>
<feature type="domain" description="YetF C-terminal" evidence="8">
    <location>
        <begin position="81"/>
        <end position="215"/>
    </location>
</feature>
<dbReference type="EMBL" id="FNFY01000023">
    <property type="protein sequence ID" value="SDL11721.1"/>
    <property type="molecule type" value="Genomic_DNA"/>
</dbReference>
<dbReference type="GO" id="GO:0005886">
    <property type="term" value="C:plasma membrane"/>
    <property type="evidence" value="ECO:0007669"/>
    <property type="project" value="UniProtKB-SubCell"/>
</dbReference>
<gene>
    <name evidence="10" type="ORF">SAMN05216216_1239</name>
</gene>
<dbReference type="InterPro" id="IPR048454">
    <property type="entry name" value="YetF_N"/>
</dbReference>
<feature type="transmembrane region" description="Helical" evidence="7">
    <location>
        <begin position="6"/>
        <end position="26"/>
    </location>
</feature>
<dbReference type="PANTHER" id="PTHR34582:SF5">
    <property type="entry name" value="UPF0702 TRANSMEMBRANE PROTEIN YETF"/>
    <property type="match status" value="1"/>
</dbReference>
<keyword evidence="3" id="KW-1003">Cell membrane</keyword>
<dbReference type="Pfam" id="PF20730">
    <property type="entry name" value="YetF_N"/>
    <property type="match status" value="1"/>
</dbReference>
<keyword evidence="5 7" id="KW-1133">Transmembrane helix</keyword>
<evidence type="ECO:0000256" key="2">
    <source>
        <dbReference type="ARBA" id="ARBA00006448"/>
    </source>
</evidence>
<dbReference type="InterPro" id="IPR007353">
    <property type="entry name" value="DUF421"/>
</dbReference>
<evidence type="ECO:0000313" key="11">
    <source>
        <dbReference type="Proteomes" id="UP000199008"/>
    </source>
</evidence>
<evidence type="ECO:0000256" key="3">
    <source>
        <dbReference type="ARBA" id="ARBA00022475"/>
    </source>
</evidence>
<feature type="transmembrane region" description="Helical" evidence="7">
    <location>
        <begin position="59"/>
        <end position="76"/>
    </location>
</feature>
<organism evidence="10 11">
    <name type="scientific">Lacicoccus qingdaonensis</name>
    <dbReference type="NCBI Taxonomy" id="576118"/>
    <lineage>
        <taxon>Bacteria</taxon>
        <taxon>Bacillati</taxon>
        <taxon>Bacillota</taxon>
        <taxon>Bacilli</taxon>
        <taxon>Bacillales</taxon>
        <taxon>Salinicoccaceae</taxon>
        <taxon>Lacicoccus</taxon>
    </lineage>
</organism>
<evidence type="ECO:0000259" key="8">
    <source>
        <dbReference type="Pfam" id="PF04239"/>
    </source>
</evidence>
<dbReference type="Proteomes" id="UP000199008">
    <property type="component" value="Unassembled WGS sequence"/>
</dbReference>
<sequence>MEDIMSYFVKLTVGLIGVMIVIRLLGHKELAQITPLDFVYALILGSIVEESLYETTTPFYHMLIMLAYWGLLIYVIERFAMKNERFRRVTKGRAKLLINDGKIDDKILNRHNMDVDELRELLRMNGVFSLREVKHAIMETSGRLSVIKYAREQVPVRSELLDNFKENSISYLFIDGGQIEYNALTAANVDENWLEKTLKEETGHRMEDIYVAEWSESEGFFVQPK</sequence>
<keyword evidence="6 7" id="KW-0472">Membrane</keyword>
<feature type="domain" description="YetF-like N-terminal transmembrane" evidence="9">
    <location>
        <begin position="6"/>
        <end position="77"/>
    </location>
</feature>
<keyword evidence="4 7" id="KW-0812">Transmembrane</keyword>
<dbReference type="PANTHER" id="PTHR34582">
    <property type="entry name" value="UPF0702 TRANSMEMBRANE PROTEIN YCAP"/>
    <property type="match status" value="1"/>
</dbReference>
<name>A0A1G9HF91_9BACL</name>
<comment type="similarity">
    <text evidence="2">Belongs to the UPF0702 family.</text>
</comment>
<dbReference type="InterPro" id="IPR023090">
    <property type="entry name" value="UPF0702_alpha/beta_dom_sf"/>
</dbReference>
<reference evidence="11" key="1">
    <citation type="submission" date="2016-10" db="EMBL/GenBank/DDBJ databases">
        <authorList>
            <person name="Varghese N."/>
            <person name="Submissions S."/>
        </authorList>
    </citation>
    <scope>NUCLEOTIDE SEQUENCE [LARGE SCALE GENOMIC DNA]</scope>
    <source>
        <strain evidence="11">CGMCC 1.8895</strain>
    </source>
</reference>
<keyword evidence="11" id="KW-1185">Reference proteome</keyword>
<dbReference type="OrthoDB" id="1076133at2"/>
<dbReference type="Gene3D" id="3.30.240.20">
    <property type="entry name" value="bsu07140 like domains"/>
    <property type="match status" value="2"/>
</dbReference>
<evidence type="ECO:0000256" key="1">
    <source>
        <dbReference type="ARBA" id="ARBA00004651"/>
    </source>
</evidence>
<evidence type="ECO:0000259" key="9">
    <source>
        <dbReference type="Pfam" id="PF20730"/>
    </source>
</evidence>